<sequence length="269" mass="30327">MQTNTVLSLSPSFSSYSNSKIAEIAARTVDEFDSDEFSDESDLEERENSVGEDEEEFEFAIPARDSEFPSQTSADEIFQNGKIRPVYSVFNREFLLGRVKFQNQNEKKNSVRDSVSPKIRLPLRKLFLEERETTIETSLSSSTEGDKLDGVPVVNYCVWPPKAAAVAEEEGRCKKSSSARCNSKRWKLRDFLHRSNSNGSENNFVVPKENEKKFTDTPADGGKVKQAAPLPSPCNLNGGEKQRSYLPYRHDLAGFFGDVNALRKKLESF</sequence>
<evidence type="ECO:0000256" key="1">
    <source>
        <dbReference type="SAM" id="MobiDB-lite"/>
    </source>
</evidence>
<dbReference type="Pfam" id="PF07816">
    <property type="entry name" value="DUF1645"/>
    <property type="match status" value="1"/>
</dbReference>
<feature type="region of interest" description="Disordered" evidence="1">
    <location>
        <begin position="33"/>
        <end position="54"/>
    </location>
</feature>
<accession>A0AAD4IPX6</accession>
<protein>
    <submittedName>
        <fullName evidence="2">Uncharacterized protein</fullName>
    </submittedName>
</protein>
<keyword evidence="3" id="KW-1185">Reference proteome</keyword>
<organism evidence="2 3">
    <name type="scientific">Perilla frutescens var. hirtella</name>
    <name type="common">Perilla citriodora</name>
    <name type="synonym">Perilla setoyensis</name>
    <dbReference type="NCBI Taxonomy" id="608512"/>
    <lineage>
        <taxon>Eukaryota</taxon>
        <taxon>Viridiplantae</taxon>
        <taxon>Streptophyta</taxon>
        <taxon>Embryophyta</taxon>
        <taxon>Tracheophyta</taxon>
        <taxon>Spermatophyta</taxon>
        <taxon>Magnoliopsida</taxon>
        <taxon>eudicotyledons</taxon>
        <taxon>Gunneridae</taxon>
        <taxon>Pentapetalae</taxon>
        <taxon>asterids</taxon>
        <taxon>lamiids</taxon>
        <taxon>Lamiales</taxon>
        <taxon>Lamiaceae</taxon>
        <taxon>Nepetoideae</taxon>
        <taxon>Elsholtzieae</taxon>
        <taxon>Perilla</taxon>
    </lineage>
</organism>
<name>A0AAD4IPX6_PERFH</name>
<dbReference type="InterPro" id="IPR012442">
    <property type="entry name" value="DUF1645_plant"/>
</dbReference>
<dbReference type="EMBL" id="SDAM02029540">
    <property type="protein sequence ID" value="KAH6756708.1"/>
    <property type="molecule type" value="Genomic_DNA"/>
</dbReference>
<proteinExistence type="predicted"/>
<gene>
    <name evidence="2" type="ORF">C2S53_000798</name>
</gene>
<evidence type="ECO:0000313" key="2">
    <source>
        <dbReference type="EMBL" id="KAH6756708.1"/>
    </source>
</evidence>
<feature type="region of interest" description="Disordered" evidence="1">
    <location>
        <begin position="216"/>
        <end position="236"/>
    </location>
</feature>
<dbReference type="PANTHER" id="PTHR33095:SF127">
    <property type="entry name" value="OS05G0578100 PROTEIN"/>
    <property type="match status" value="1"/>
</dbReference>
<evidence type="ECO:0000313" key="3">
    <source>
        <dbReference type="Proteomes" id="UP001190926"/>
    </source>
</evidence>
<reference evidence="2 3" key="1">
    <citation type="journal article" date="2021" name="Nat. Commun.">
        <title>Incipient diploidization of the medicinal plant Perilla within 10,000 years.</title>
        <authorList>
            <person name="Zhang Y."/>
            <person name="Shen Q."/>
            <person name="Leng L."/>
            <person name="Zhang D."/>
            <person name="Chen S."/>
            <person name="Shi Y."/>
            <person name="Ning Z."/>
            <person name="Chen S."/>
        </authorList>
    </citation>
    <scope>NUCLEOTIDE SEQUENCE [LARGE SCALE GENOMIC DNA]</scope>
    <source>
        <strain evidence="3">cv. PC099</strain>
    </source>
</reference>
<dbReference type="PANTHER" id="PTHR33095">
    <property type="entry name" value="OS07G0619500 PROTEIN"/>
    <property type="match status" value="1"/>
</dbReference>
<comment type="caution">
    <text evidence="2">The sequence shown here is derived from an EMBL/GenBank/DDBJ whole genome shotgun (WGS) entry which is preliminary data.</text>
</comment>
<dbReference type="AlphaFoldDB" id="A0AAD4IPX6"/>
<dbReference type="Proteomes" id="UP001190926">
    <property type="component" value="Unassembled WGS sequence"/>
</dbReference>